<dbReference type="GO" id="GO:0043884">
    <property type="term" value="F:CO-methylating acetyl-CoA synthase activity"/>
    <property type="evidence" value="ECO:0007669"/>
    <property type="project" value="UniProtKB-EC"/>
</dbReference>
<dbReference type="InParanoid" id="A0A0F7IHQ9"/>
<evidence type="ECO:0000313" key="12">
    <source>
        <dbReference type="Proteomes" id="UP000034723"/>
    </source>
</evidence>
<keyword evidence="5 9" id="KW-0408">Iron</keyword>
<dbReference type="InterPro" id="IPR038571">
    <property type="entry name" value="CO_DH/Ac-CoA_synth_bsu_3_sf"/>
</dbReference>
<comment type="catalytic activity">
    <reaction evidence="9">
        <text>Co(I)-[corrinoid Fe-S protein] + acetyl-CoA + H(+) = methyl-Co(III)-[corrinoid Fe-S protein] + CO + CoA</text>
        <dbReference type="Rhea" id="RHEA:45212"/>
        <dbReference type="Rhea" id="RHEA-COMP:11110"/>
        <dbReference type="Rhea" id="RHEA-COMP:11111"/>
        <dbReference type="ChEBI" id="CHEBI:15378"/>
        <dbReference type="ChEBI" id="CHEBI:17245"/>
        <dbReference type="ChEBI" id="CHEBI:57287"/>
        <dbReference type="ChEBI" id="CHEBI:57288"/>
        <dbReference type="ChEBI" id="CHEBI:85033"/>
        <dbReference type="ChEBI" id="CHEBI:85035"/>
        <dbReference type="EC" id="2.3.1.169"/>
    </reaction>
</comment>
<dbReference type="Pfam" id="PF03598">
    <property type="entry name" value="CdhC"/>
    <property type="match status" value="1"/>
</dbReference>
<dbReference type="OrthoDB" id="69951at2157"/>
<dbReference type="PATRIC" id="fig|113653.22.peg.1135"/>
<dbReference type="Gene3D" id="3.40.1470.10">
    <property type="entry name" value="Bifunctional carbon monoxide dehydrogenase/acetyl-coa synthase(codh/acs), Chain M, domain 5"/>
    <property type="match status" value="1"/>
</dbReference>
<dbReference type="InterPro" id="IPR011254">
    <property type="entry name" value="Prismane-like_sf"/>
</dbReference>
<dbReference type="GO" id="GO:0016407">
    <property type="term" value="F:acetyltransferase activity"/>
    <property type="evidence" value="ECO:0007669"/>
    <property type="project" value="UniProtKB-UniRule"/>
</dbReference>
<dbReference type="InterPro" id="IPR023432">
    <property type="entry name" value="CO_DH/Ac-CoA_synth_bsu_arc"/>
</dbReference>
<evidence type="ECO:0000256" key="1">
    <source>
        <dbReference type="ARBA" id="ARBA00006862"/>
    </source>
</evidence>
<evidence type="ECO:0000256" key="9">
    <source>
        <dbReference type="HAMAP-Rule" id="MF_01138"/>
    </source>
</evidence>
<dbReference type="InterPro" id="IPR045822">
    <property type="entry name" value="ACS_CODH_B_C"/>
</dbReference>
<dbReference type="Gene3D" id="3.40.970.20">
    <property type="entry name" value="Carbon monoxide dehydrogenase alpha subunit. Chain D, domain 4"/>
    <property type="match status" value="1"/>
</dbReference>
<feature type="binding site" evidence="9">
    <location>
        <position position="301"/>
    </location>
    <ligand>
        <name>[Ni-Fe-S] cluster</name>
        <dbReference type="ChEBI" id="CHEBI:60400"/>
    </ligand>
</feature>
<keyword evidence="12" id="KW-1185">Reference proteome</keyword>
<dbReference type="Gene3D" id="3.30.1650.10">
    <property type="entry name" value="Bifunctional carbon monoxide dehydrogenase/acetyl-coa synthase(codh/acs), Chain M, domain 3"/>
    <property type="match status" value="1"/>
</dbReference>
<dbReference type="SUPFAM" id="SSF56821">
    <property type="entry name" value="Prismane protein-like"/>
    <property type="match status" value="1"/>
</dbReference>
<dbReference type="GO" id="GO:0016151">
    <property type="term" value="F:nickel cation binding"/>
    <property type="evidence" value="ECO:0007669"/>
    <property type="project" value="UniProtKB-UniRule"/>
</dbReference>
<sequence length="527" mass="59129">MVERKRIEIPEGAKIKESVGEEAEFPFDISPMYEGERVRKGDMYVELGGTSQPGFELVLALPEDQVEDMKVTLVGPDLDEMEEGKAYPYAMIYYIAGSQVEQDLEPVIERRNHDFQNYIEGYMHLNQRYDIWIRISKGAVKKGLKSLIQIAKATMMLFKNELPFIEKIEAVYITDKDLVEKVLNEVAMPIYDERDARVESLHDEDVDEFYSCTLCQSFAPTNVCVVSPDRPSLCGAISWFDGRAAARVDPEGPNKAIPKGDVIDPIGGEYSGVNEFAKEESGGEYDRIKLHSFFEYPHTSCGCFEVIGFYMPEVDGIGWVHRGYPEPAPNGLTFSTMAGQTGGGKQVIGFLGIGISYFRSKKFIQADGGWYRTVWMPKDLKQRVEKYIPEDVRDKIATEEEARTIEELKEFLKKVNHPVVTGVVRPVDGKKITEGWVEEEEEAEEEAVAEEAAVEEAPAAAEQPAVQQVQPAQMAMPMQMPQLPAFQMPQIQVPAQPATAGIKLIIKDAKIYIDKVIVKSEEKKGGK</sequence>
<dbReference type="HOGENOM" id="CLU_613408_0_0_2"/>
<dbReference type="EC" id="2.3.1.169" evidence="9"/>
<dbReference type="Proteomes" id="UP000034723">
    <property type="component" value="Chromosome"/>
</dbReference>
<dbReference type="NCBIfam" id="NF003379">
    <property type="entry name" value="PRK04456.1"/>
    <property type="match status" value="1"/>
</dbReference>
<dbReference type="STRING" id="113653.GAH_01141"/>
<evidence type="ECO:0000256" key="8">
    <source>
        <dbReference type="ARBA" id="ARBA00025865"/>
    </source>
</evidence>
<keyword evidence="4 9" id="KW-0479">Metal-binding</keyword>
<evidence type="ECO:0000313" key="11">
    <source>
        <dbReference type="EMBL" id="AKG91544.1"/>
    </source>
</evidence>
<evidence type="ECO:0000256" key="6">
    <source>
        <dbReference type="ARBA" id="ARBA00023014"/>
    </source>
</evidence>
<comment type="function">
    <text evidence="9">Part of a complex that catalyzes the reversible cleavage of acetyl-CoA, allowing autotrophic growth from CO(2). The alpha-epsilon complex generates CO from CO(2), while the beta subunit (this protein) combines the CO with CoA and a methyl group to form acetyl-CoA. The methyl group, which is incorporated into acetyl-CoA, is transferred to the beta subunit by a corrinoid iron-sulfur protein (the gamma-delta complex).</text>
</comment>
<accession>A0A0F7IHQ9</accession>
<feature type="binding site" evidence="9">
    <location>
        <position position="212"/>
    </location>
    <ligand>
        <name>[Ni-Fe-S] cluster</name>
        <dbReference type="ChEBI" id="CHEBI:60400"/>
    </ligand>
</feature>
<evidence type="ECO:0000256" key="5">
    <source>
        <dbReference type="ARBA" id="ARBA00023004"/>
    </source>
</evidence>
<dbReference type="KEGG" id="gah:GAH_01141"/>
<feature type="binding site" evidence="9">
    <location>
        <position position="303"/>
    </location>
    <ligand>
        <name>[Ni-Fe-S] cluster</name>
        <dbReference type="ChEBI" id="CHEBI:60400"/>
    </ligand>
</feature>
<proteinExistence type="inferred from homology"/>
<dbReference type="GO" id="GO:0051536">
    <property type="term" value="F:iron-sulfur cluster binding"/>
    <property type="evidence" value="ECO:0007669"/>
    <property type="project" value="UniProtKB-KW"/>
</dbReference>
<evidence type="ECO:0000259" key="10">
    <source>
        <dbReference type="Pfam" id="PF19436"/>
    </source>
</evidence>
<keyword evidence="3 9" id="KW-0808">Transferase</keyword>
<name>A0A0F7IHQ9_9EURY</name>
<gene>
    <name evidence="9" type="primary">cdhC</name>
    <name evidence="11" type="ORF">GAH_01141</name>
</gene>
<dbReference type="PANTHER" id="PTHR42281">
    <property type="match status" value="1"/>
</dbReference>
<dbReference type="RefSeq" id="WP_048096778.1">
    <property type="nucleotide sequence ID" value="NZ_CP011267.1"/>
</dbReference>
<protein>
    <recommendedName>
        <fullName evidence="9">Acetyl-CoA decarbonylase/synthase complex subunit beta</fullName>
        <shortName evidence="9">ACDS complex subunit beta</shortName>
        <ecNumber evidence="9">2.3.1.169</ecNumber>
    </recommendedName>
    <alternativeName>
        <fullName evidence="9">ACDS complex acyltransferase</fullName>
    </alternativeName>
</protein>
<dbReference type="NCBIfam" id="TIGR00316">
    <property type="entry name" value="cdhC"/>
    <property type="match status" value="1"/>
</dbReference>
<evidence type="ECO:0000256" key="4">
    <source>
        <dbReference type="ARBA" id="ARBA00022723"/>
    </source>
</evidence>
<dbReference type="Pfam" id="PF19436">
    <property type="entry name" value="ACS_CODH_B_C"/>
    <property type="match status" value="1"/>
</dbReference>
<dbReference type="GeneID" id="24803715"/>
<feature type="binding site" evidence="9">
    <location>
        <position position="215"/>
    </location>
    <ligand>
        <name>[Ni-Fe-S] cluster</name>
        <dbReference type="ChEBI" id="CHEBI:60400"/>
    </ligand>
</feature>
<dbReference type="GO" id="GO:0006084">
    <property type="term" value="P:acetyl-CoA metabolic process"/>
    <property type="evidence" value="ECO:0007669"/>
    <property type="project" value="InterPro"/>
</dbReference>
<feature type="domain" description="CO dehydrogenase/acetyl-CoA synthase complex beta subunit C-terminal" evidence="10">
    <location>
        <begin position="191"/>
        <end position="420"/>
    </location>
</feature>
<dbReference type="EMBL" id="CP011267">
    <property type="protein sequence ID" value="AKG91544.1"/>
    <property type="molecule type" value="Genomic_DNA"/>
</dbReference>
<comment type="subunit">
    <text evidence="8 9">Monomer. The ACDS complex is made up of alpha, epsilon, beta, gamma and delta chains with a probable stoichiometry of (alpha(2)epsilon(2))(4)-beta(8)-(gamma(1)delta(1))(8).</text>
</comment>
<keyword evidence="2 9" id="KW-0533">Nickel</keyword>
<evidence type="ECO:0000256" key="3">
    <source>
        <dbReference type="ARBA" id="ARBA00022679"/>
    </source>
</evidence>
<evidence type="ECO:0000256" key="7">
    <source>
        <dbReference type="ARBA" id="ARBA00023315"/>
    </source>
</evidence>
<dbReference type="InterPro" id="IPR004461">
    <property type="entry name" value="CO_DH/Ac-CoA_synth_bsu"/>
</dbReference>
<keyword evidence="7 9" id="KW-0012">Acyltransferase</keyword>
<comment type="similarity">
    <text evidence="1 9">Belongs to the CdhC family.</text>
</comment>
<dbReference type="AlphaFoldDB" id="A0A0F7IHQ9"/>
<dbReference type="FunCoup" id="A0A0F7IHQ9">
    <property type="interactions" value="58"/>
</dbReference>
<dbReference type="GO" id="GO:0005506">
    <property type="term" value="F:iron ion binding"/>
    <property type="evidence" value="ECO:0007669"/>
    <property type="project" value="UniProtKB-UniRule"/>
</dbReference>
<dbReference type="PANTHER" id="PTHR42281:SF1">
    <property type="entry name" value="ACETYL-COA DECARBONYLASE_SYNTHASE COMPLEX SUBUNIT BETA 1"/>
    <property type="match status" value="1"/>
</dbReference>
<organism evidence="11 12">
    <name type="scientific">Geoglobus ahangari</name>
    <dbReference type="NCBI Taxonomy" id="113653"/>
    <lineage>
        <taxon>Archaea</taxon>
        <taxon>Methanobacteriati</taxon>
        <taxon>Methanobacteriota</taxon>
        <taxon>Archaeoglobi</taxon>
        <taxon>Archaeoglobales</taxon>
        <taxon>Archaeoglobaceae</taxon>
        <taxon>Geoglobus</taxon>
    </lineage>
</organism>
<dbReference type="GO" id="GO:0043885">
    <property type="term" value="F:anaerobic carbon-monoxide dehydrogenase activity"/>
    <property type="evidence" value="ECO:0007669"/>
    <property type="project" value="InterPro"/>
</dbReference>
<reference evidence="11 12" key="1">
    <citation type="submission" date="2015-04" db="EMBL/GenBank/DDBJ databases">
        <title>The complete genome sequence of the hyperthermophilic, obligate iron-reducing archaeon Geoglobus ahangari strain 234T.</title>
        <authorList>
            <person name="Manzella M.P."/>
            <person name="Holmes D.E."/>
            <person name="Rocheleau J.M."/>
            <person name="Chung A."/>
            <person name="Reguera G."/>
            <person name="Kashefi K."/>
        </authorList>
    </citation>
    <scope>NUCLEOTIDE SEQUENCE [LARGE SCALE GENOMIC DNA]</scope>
    <source>
        <strain evidence="11 12">234</strain>
    </source>
</reference>
<dbReference type="HAMAP" id="MF_01138">
    <property type="entry name" value="CdhC"/>
    <property type="match status" value="1"/>
</dbReference>
<comment type="cofactor">
    <cofactor evidence="9">
        <name>[Ni-Fe-S] cluster</name>
        <dbReference type="ChEBI" id="CHEBI:60400"/>
    </cofactor>
    <text evidence="9">Binds 1 [Ni-Fe-S] cluster.</text>
</comment>
<evidence type="ECO:0000256" key="2">
    <source>
        <dbReference type="ARBA" id="ARBA00022596"/>
    </source>
</evidence>
<keyword evidence="6 9" id="KW-0411">Iron-sulfur</keyword>